<sequence length="78" mass="8992">MALVANDGSVVIMGCHVVILDGDVVKIASHVEIVKLWIYIYIHIVFHQKSCRRHPTVQIKFLHLNNGMLKNYKVYTLF</sequence>
<evidence type="ECO:0000313" key="2">
    <source>
        <dbReference type="Proteomes" id="UP000294292"/>
    </source>
</evidence>
<accession>A0A4P7A2F5</accession>
<evidence type="ECO:0000313" key="1">
    <source>
        <dbReference type="EMBL" id="QBP42116.1"/>
    </source>
</evidence>
<name>A0A4P7A2F5_9BACL</name>
<protein>
    <submittedName>
        <fullName evidence="1">Uncharacterized protein</fullName>
    </submittedName>
</protein>
<organism evidence="1 2">
    <name type="scientific">Paenisporosarcina antarctica</name>
    <dbReference type="NCBI Taxonomy" id="417367"/>
    <lineage>
        <taxon>Bacteria</taxon>
        <taxon>Bacillati</taxon>
        <taxon>Bacillota</taxon>
        <taxon>Bacilli</taxon>
        <taxon>Bacillales</taxon>
        <taxon>Caryophanaceae</taxon>
        <taxon>Paenisporosarcina</taxon>
    </lineage>
</organism>
<dbReference type="EMBL" id="CP038015">
    <property type="protein sequence ID" value="QBP42116.1"/>
    <property type="molecule type" value="Genomic_DNA"/>
</dbReference>
<dbReference type="KEGG" id="panc:E2636_13590"/>
<dbReference type="AlphaFoldDB" id="A0A4P7A2F5"/>
<proteinExistence type="predicted"/>
<gene>
    <name evidence="1" type="ORF">E2636_13590</name>
</gene>
<reference evidence="1 2" key="1">
    <citation type="submission" date="2019-03" db="EMBL/GenBank/DDBJ databases">
        <title>Complete genome sequence of Paenisporosarcina antarctica CGMCC 1.6503T.</title>
        <authorList>
            <person name="Rong J.-C."/>
            <person name="Chi N.-Y."/>
            <person name="Zhang Q.-F."/>
        </authorList>
    </citation>
    <scope>NUCLEOTIDE SEQUENCE [LARGE SCALE GENOMIC DNA]</scope>
    <source>
        <strain evidence="1 2">CGMCC 1.6503</strain>
    </source>
</reference>
<dbReference type="Proteomes" id="UP000294292">
    <property type="component" value="Chromosome"/>
</dbReference>
<keyword evidence="2" id="KW-1185">Reference proteome</keyword>